<sequence length="104" mass="11471">MLRDKAVLESEEPCRSARSGSVYGPWIPYFIFTAFGDLVLTRRKISSVCIMWSASLYASHMHERQGKVSDPNTPGEQALGSANEGFQASPTFLKPKAPFGLEMS</sequence>
<comment type="caution">
    <text evidence="2">The sequence shown here is derived from an EMBL/GenBank/DDBJ whole genome shotgun (WGS) entry which is preliminary data.</text>
</comment>
<evidence type="ECO:0000313" key="2">
    <source>
        <dbReference type="EMBL" id="KAK7349856.1"/>
    </source>
</evidence>
<accession>A0AAN9M9B5</accession>
<reference evidence="2 3" key="1">
    <citation type="submission" date="2024-01" db="EMBL/GenBank/DDBJ databases">
        <title>The genomes of 5 underutilized Papilionoideae crops provide insights into root nodulation and disease resistanc.</title>
        <authorList>
            <person name="Jiang F."/>
        </authorList>
    </citation>
    <scope>NUCLEOTIDE SEQUENCE [LARGE SCALE GENOMIC DNA]</scope>
    <source>
        <strain evidence="2">LVBAO_FW01</strain>
        <tissue evidence="2">Leaves</tissue>
    </source>
</reference>
<dbReference type="Proteomes" id="UP001367508">
    <property type="component" value="Unassembled WGS sequence"/>
</dbReference>
<protein>
    <submittedName>
        <fullName evidence="2">Uncharacterized protein</fullName>
    </submittedName>
</protein>
<organism evidence="2 3">
    <name type="scientific">Canavalia gladiata</name>
    <name type="common">Sword bean</name>
    <name type="synonym">Dolichos gladiatus</name>
    <dbReference type="NCBI Taxonomy" id="3824"/>
    <lineage>
        <taxon>Eukaryota</taxon>
        <taxon>Viridiplantae</taxon>
        <taxon>Streptophyta</taxon>
        <taxon>Embryophyta</taxon>
        <taxon>Tracheophyta</taxon>
        <taxon>Spermatophyta</taxon>
        <taxon>Magnoliopsida</taxon>
        <taxon>eudicotyledons</taxon>
        <taxon>Gunneridae</taxon>
        <taxon>Pentapetalae</taxon>
        <taxon>rosids</taxon>
        <taxon>fabids</taxon>
        <taxon>Fabales</taxon>
        <taxon>Fabaceae</taxon>
        <taxon>Papilionoideae</taxon>
        <taxon>50 kb inversion clade</taxon>
        <taxon>NPAAA clade</taxon>
        <taxon>indigoferoid/millettioid clade</taxon>
        <taxon>Phaseoleae</taxon>
        <taxon>Canavalia</taxon>
    </lineage>
</organism>
<evidence type="ECO:0000313" key="3">
    <source>
        <dbReference type="Proteomes" id="UP001367508"/>
    </source>
</evidence>
<keyword evidence="3" id="KW-1185">Reference proteome</keyword>
<dbReference type="AlphaFoldDB" id="A0AAN9M9B5"/>
<evidence type="ECO:0000256" key="1">
    <source>
        <dbReference type="SAM" id="MobiDB-lite"/>
    </source>
</evidence>
<dbReference type="EMBL" id="JAYMYQ010000002">
    <property type="protein sequence ID" value="KAK7349856.1"/>
    <property type="molecule type" value="Genomic_DNA"/>
</dbReference>
<proteinExistence type="predicted"/>
<name>A0AAN9M9B5_CANGL</name>
<feature type="region of interest" description="Disordered" evidence="1">
    <location>
        <begin position="65"/>
        <end position="104"/>
    </location>
</feature>
<gene>
    <name evidence="2" type="ORF">VNO77_07621</name>
</gene>